<name>A0A921ST21_9FIRM</name>
<evidence type="ECO:0000256" key="1">
    <source>
        <dbReference type="ARBA" id="ARBA00010641"/>
    </source>
</evidence>
<evidence type="ECO:0000256" key="4">
    <source>
        <dbReference type="ARBA" id="ARBA00023163"/>
    </source>
</evidence>
<dbReference type="InterPro" id="IPR013324">
    <property type="entry name" value="RNA_pol_sigma_r3/r4-like"/>
</dbReference>
<keyword evidence="2" id="KW-0805">Transcription regulation</keyword>
<dbReference type="InterPro" id="IPR014284">
    <property type="entry name" value="RNA_pol_sigma-70_dom"/>
</dbReference>
<dbReference type="Gene3D" id="1.10.1740.10">
    <property type="match status" value="1"/>
</dbReference>
<proteinExistence type="inferred from homology"/>
<feature type="domain" description="RNA polymerase sigma factor 70 region 4 type 2" evidence="6">
    <location>
        <begin position="111"/>
        <end position="156"/>
    </location>
</feature>
<dbReference type="AlphaFoldDB" id="A0A921ST21"/>
<dbReference type="EMBL" id="DYUC01000069">
    <property type="protein sequence ID" value="HJG86784.1"/>
    <property type="molecule type" value="Genomic_DNA"/>
</dbReference>
<dbReference type="SUPFAM" id="SSF88659">
    <property type="entry name" value="Sigma3 and sigma4 domains of RNA polymerase sigma factors"/>
    <property type="match status" value="1"/>
</dbReference>
<keyword evidence="4" id="KW-0804">Transcription</keyword>
<dbReference type="PANTHER" id="PTHR43133">
    <property type="entry name" value="RNA POLYMERASE ECF-TYPE SIGMA FACTO"/>
    <property type="match status" value="1"/>
</dbReference>
<comment type="similarity">
    <text evidence="1">Belongs to the sigma-70 factor family. ECF subfamily.</text>
</comment>
<protein>
    <submittedName>
        <fullName evidence="7">RNA polymerase sigma factor</fullName>
    </submittedName>
</protein>
<dbReference type="GO" id="GO:0016987">
    <property type="term" value="F:sigma factor activity"/>
    <property type="evidence" value="ECO:0007669"/>
    <property type="project" value="UniProtKB-KW"/>
</dbReference>
<dbReference type="Pfam" id="PF08281">
    <property type="entry name" value="Sigma70_r4_2"/>
    <property type="match status" value="1"/>
</dbReference>
<dbReference type="InterPro" id="IPR013325">
    <property type="entry name" value="RNA_pol_sigma_r2"/>
</dbReference>
<reference evidence="7" key="1">
    <citation type="journal article" date="2021" name="PeerJ">
        <title>Extensive microbial diversity within the chicken gut microbiome revealed by metagenomics and culture.</title>
        <authorList>
            <person name="Gilroy R."/>
            <person name="Ravi A."/>
            <person name="Getino M."/>
            <person name="Pursley I."/>
            <person name="Horton D.L."/>
            <person name="Alikhan N.F."/>
            <person name="Baker D."/>
            <person name="Gharbi K."/>
            <person name="Hall N."/>
            <person name="Watson M."/>
            <person name="Adriaenssens E.M."/>
            <person name="Foster-Nyarko E."/>
            <person name="Jarju S."/>
            <person name="Secka A."/>
            <person name="Antonio M."/>
            <person name="Oren A."/>
            <person name="Chaudhuri R.R."/>
            <person name="La Ragione R."/>
            <person name="Hildebrand F."/>
            <person name="Pallen M.J."/>
        </authorList>
    </citation>
    <scope>NUCLEOTIDE SEQUENCE</scope>
    <source>
        <strain evidence="7">CHK179-5677</strain>
    </source>
</reference>
<reference evidence="7" key="2">
    <citation type="submission" date="2021-09" db="EMBL/GenBank/DDBJ databases">
        <authorList>
            <person name="Gilroy R."/>
        </authorList>
    </citation>
    <scope>NUCLEOTIDE SEQUENCE</scope>
    <source>
        <strain evidence="7">CHK179-5677</strain>
    </source>
</reference>
<evidence type="ECO:0000259" key="5">
    <source>
        <dbReference type="Pfam" id="PF04542"/>
    </source>
</evidence>
<dbReference type="Pfam" id="PF04542">
    <property type="entry name" value="Sigma70_r2"/>
    <property type="match status" value="1"/>
</dbReference>
<evidence type="ECO:0000313" key="8">
    <source>
        <dbReference type="Proteomes" id="UP000760668"/>
    </source>
</evidence>
<dbReference type="InterPro" id="IPR007627">
    <property type="entry name" value="RNA_pol_sigma70_r2"/>
</dbReference>
<dbReference type="Gene3D" id="1.10.10.10">
    <property type="entry name" value="Winged helix-like DNA-binding domain superfamily/Winged helix DNA-binding domain"/>
    <property type="match status" value="1"/>
</dbReference>
<evidence type="ECO:0000259" key="6">
    <source>
        <dbReference type="Pfam" id="PF08281"/>
    </source>
</evidence>
<evidence type="ECO:0000256" key="3">
    <source>
        <dbReference type="ARBA" id="ARBA00023082"/>
    </source>
</evidence>
<dbReference type="GO" id="GO:0006352">
    <property type="term" value="P:DNA-templated transcription initiation"/>
    <property type="evidence" value="ECO:0007669"/>
    <property type="project" value="InterPro"/>
</dbReference>
<gene>
    <name evidence="7" type="ORF">K8V01_07175</name>
</gene>
<evidence type="ECO:0000256" key="2">
    <source>
        <dbReference type="ARBA" id="ARBA00023015"/>
    </source>
</evidence>
<dbReference type="InterPro" id="IPR013249">
    <property type="entry name" value="RNA_pol_sigma70_r4_t2"/>
</dbReference>
<keyword evidence="3" id="KW-0731">Sigma factor</keyword>
<dbReference type="RefSeq" id="WP_295368898.1">
    <property type="nucleotide sequence ID" value="NZ_DYUC01000069.1"/>
</dbReference>
<feature type="domain" description="RNA polymerase sigma-70 region 2" evidence="5">
    <location>
        <begin position="24"/>
        <end position="89"/>
    </location>
</feature>
<dbReference type="GO" id="GO:0003677">
    <property type="term" value="F:DNA binding"/>
    <property type="evidence" value="ECO:0007669"/>
    <property type="project" value="InterPro"/>
</dbReference>
<accession>A0A921ST21</accession>
<organism evidence="7 8">
    <name type="scientific">Pseudoflavonifractor capillosus</name>
    <dbReference type="NCBI Taxonomy" id="106588"/>
    <lineage>
        <taxon>Bacteria</taxon>
        <taxon>Bacillati</taxon>
        <taxon>Bacillota</taxon>
        <taxon>Clostridia</taxon>
        <taxon>Eubacteriales</taxon>
        <taxon>Oscillospiraceae</taxon>
        <taxon>Pseudoflavonifractor</taxon>
    </lineage>
</organism>
<comment type="caution">
    <text evidence="7">The sequence shown here is derived from an EMBL/GenBank/DDBJ whole genome shotgun (WGS) entry which is preliminary data.</text>
</comment>
<dbReference type="NCBIfam" id="TIGR02937">
    <property type="entry name" value="sigma70-ECF"/>
    <property type="match status" value="1"/>
</dbReference>
<sequence length="168" mass="18882">MTEHQLNSLFSALRAGDRDAFRSLYDALSPPVYTVLLRLVGDRQSAEDLLQETFLRLYRTPPGPEVSRPRAWVFQVAHNLAVDHLRTHRAALPLEDGSLPVPQPDLDLGLDVEAALNRLSQEDRLLVSLHLNGGLRFRECARLLGIPLGTALRRYHTAIGRVRDYLNG</sequence>
<dbReference type="Proteomes" id="UP000760668">
    <property type="component" value="Unassembled WGS sequence"/>
</dbReference>
<evidence type="ECO:0000313" key="7">
    <source>
        <dbReference type="EMBL" id="HJG86784.1"/>
    </source>
</evidence>
<dbReference type="SUPFAM" id="SSF88946">
    <property type="entry name" value="Sigma2 domain of RNA polymerase sigma factors"/>
    <property type="match status" value="1"/>
</dbReference>
<dbReference type="InterPro" id="IPR039425">
    <property type="entry name" value="RNA_pol_sigma-70-like"/>
</dbReference>
<dbReference type="InterPro" id="IPR036388">
    <property type="entry name" value="WH-like_DNA-bd_sf"/>
</dbReference>
<dbReference type="PANTHER" id="PTHR43133:SF62">
    <property type="entry name" value="RNA POLYMERASE SIGMA FACTOR SIGZ"/>
    <property type="match status" value="1"/>
</dbReference>